<comment type="similarity">
    <text evidence="2">Belongs to the TAF12 family.</text>
</comment>
<reference evidence="8" key="1">
    <citation type="submission" date="2021-10" db="EMBL/GenBank/DDBJ databases">
        <authorList>
            <person name="Piombo E."/>
        </authorList>
    </citation>
    <scope>NUCLEOTIDE SEQUENCE</scope>
</reference>
<dbReference type="PANTHER" id="PTHR12264:SF21">
    <property type="entry name" value="TRANSCRIPTION INITIATION FACTOR TFIID SUBUNIT 12"/>
    <property type="match status" value="1"/>
</dbReference>
<feature type="compositionally biased region" description="Pro residues" evidence="6">
    <location>
        <begin position="428"/>
        <end position="437"/>
    </location>
</feature>
<feature type="compositionally biased region" description="Low complexity" evidence="6">
    <location>
        <begin position="217"/>
        <end position="233"/>
    </location>
</feature>
<dbReference type="Gene3D" id="1.10.20.10">
    <property type="entry name" value="Histone, subunit A"/>
    <property type="match status" value="1"/>
</dbReference>
<dbReference type="GO" id="GO:0000124">
    <property type="term" value="C:SAGA complex"/>
    <property type="evidence" value="ECO:0007669"/>
    <property type="project" value="InterPro"/>
</dbReference>
<comment type="caution">
    <text evidence="8">The sequence shown here is derived from an EMBL/GenBank/DDBJ whole genome shotgun (WGS) entry which is preliminary data.</text>
</comment>
<dbReference type="CDD" id="cd07981">
    <property type="entry name" value="HFD_TAF12"/>
    <property type="match status" value="1"/>
</dbReference>
<dbReference type="SUPFAM" id="SSF47113">
    <property type="entry name" value="Histone-fold"/>
    <property type="match status" value="1"/>
</dbReference>
<evidence type="ECO:0000259" key="7">
    <source>
        <dbReference type="Pfam" id="PF03847"/>
    </source>
</evidence>
<feature type="compositionally biased region" description="Polar residues" evidence="6">
    <location>
        <begin position="172"/>
        <end position="183"/>
    </location>
</feature>
<evidence type="ECO:0000256" key="5">
    <source>
        <dbReference type="ARBA" id="ARBA00023242"/>
    </source>
</evidence>
<gene>
    <name evidence="8" type="ORF">CRHIZ90672A_00015036</name>
</gene>
<feature type="region of interest" description="Disordered" evidence="6">
    <location>
        <begin position="383"/>
        <end position="491"/>
    </location>
</feature>
<evidence type="ECO:0000313" key="9">
    <source>
        <dbReference type="Proteomes" id="UP000696573"/>
    </source>
</evidence>
<dbReference type="Pfam" id="PF03847">
    <property type="entry name" value="TFIID_20kDa"/>
    <property type="match status" value="1"/>
</dbReference>
<evidence type="ECO:0000256" key="1">
    <source>
        <dbReference type="ARBA" id="ARBA00004123"/>
    </source>
</evidence>
<dbReference type="OrthoDB" id="2193432at2759"/>
<dbReference type="PANTHER" id="PTHR12264">
    <property type="entry name" value="TRANSCRIPTION INITIATION FACTOR TFIID SUBUNIT 12"/>
    <property type="match status" value="1"/>
</dbReference>
<feature type="compositionally biased region" description="Polar residues" evidence="6">
    <location>
        <begin position="204"/>
        <end position="216"/>
    </location>
</feature>
<evidence type="ECO:0000256" key="4">
    <source>
        <dbReference type="ARBA" id="ARBA00023163"/>
    </source>
</evidence>
<dbReference type="FunFam" id="1.10.20.10:FF:000037">
    <property type="entry name" value="Transcription initiation factor TFIID subunit 12"/>
    <property type="match status" value="1"/>
</dbReference>
<feature type="compositionally biased region" description="Low complexity" evidence="6">
    <location>
        <begin position="403"/>
        <end position="413"/>
    </location>
</feature>
<evidence type="ECO:0000313" key="8">
    <source>
        <dbReference type="EMBL" id="CAH0026267.1"/>
    </source>
</evidence>
<organism evidence="8 9">
    <name type="scientific">Clonostachys rhizophaga</name>
    <dbReference type="NCBI Taxonomy" id="160324"/>
    <lineage>
        <taxon>Eukaryota</taxon>
        <taxon>Fungi</taxon>
        <taxon>Dikarya</taxon>
        <taxon>Ascomycota</taxon>
        <taxon>Pezizomycotina</taxon>
        <taxon>Sordariomycetes</taxon>
        <taxon>Hypocreomycetidae</taxon>
        <taxon>Hypocreales</taxon>
        <taxon>Bionectriaceae</taxon>
        <taxon>Clonostachys</taxon>
    </lineage>
</organism>
<dbReference type="GO" id="GO:0003677">
    <property type="term" value="F:DNA binding"/>
    <property type="evidence" value="ECO:0007669"/>
    <property type="project" value="TreeGrafter"/>
</dbReference>
<keyword evidence="3" id="KW-0805">Transcription regulation</keyword>
<dbReference type="EMBL" id="CABFNQ020000719">
    <property type="protein sequence ID" value="CAH0026267.1"/>
    <property type="molecule type" value="Genomic_DNA"/>
</dbReference>
<proteinExistence type="inferred from homology"/>
<feature type="compositionally biased region" description="Low complexity" evidence="6">
    <location>
        <begin position="513"/>
        <end position="570"/>
    </location>
</feature>
<feature type="compositionally biased region" description="Low complexity" evidence="6">
    <location>
        <begin position="97"/>
        <end position="171"/>
    </location>
</feature>
<dbReference type="AlphaFoldDB" id="A0A9N9VHC7"/>
<dbReference type="GO" id="GO:0005669">
    <property type="term" value="C:transcription factor TFIID complex"/>
    <property type="evidence" value="ECO:0007669"/>
    <property type="project" value="InterPro"/>
</dbReference>
<keyword evidence="5" id="KW-0539">Nucleus</keyword>
<keyword evidence="9" id="KW-1185">Reference proteome</keyword>
<keyword evidence="4" id="KW-0804">Transcription</keyword>
<sequence length="753" mass="80814">MNSAPSQQNTQGQPQGQAQGQPQPGTAAPQPQAVVYQPSQIRQLPHLSEEEKTKYVAGLENLWAKVKNSPQGSPEYKQATEKIFSFSKMLTGKIQQRRQQIGHQQRLQQQQQLQGQQAQQGQQQPAQGQAQGQAQAVQQQGQGQGQPQQRPAVPQQAQQAQPQTQGVQGQANLAQAQTAGQVGQPQTPAQNATAQKPGAFPNGGIQNQATPGTPTVAQAQNPQAQAQAQAQAPTPKLPENIAAHLRQVSFRPPANLLGKGSTAEATRWIQEQKTRYGRALLTMENTKTRVRAIERQVAQRQASQNPFTEDEIKKLNEQKANQLKVYNEATKWVEQFKKVHIVTDARASTPAQAAQGAQGQKPTDINTAQNVTQSVNAAVEAAKNQQQLAGAANRQSPASTPTTNAQAQPNRPAQNPPQATPQQTQQQPQPPQPPQAHPQPQAQVQVKTEPVQPPPVNTVMAAQQAQAQGAQRVQTPQSATPVPPPGPTRALSHSAAMNLANQRAVSGNIATHGQQQQQVQQGQTPQQVGTPTSTNGAMNQNMAAQQQQQQAAPQHQQQQGHHAHPTTQQATIQSKMPIPKQLPEKATAVPHGVAIGGGVKAGRPTMSQGSGTLGGVMNQPAMGRVPAYNNEAEGDHVLSKKKLDELVRQVCGGSSEGQEGNLLTPDVEENVLNMADSFVDNVLHAACRNAKERGSKVLEIRDIQLVLERTYNIRVPGYSSDELRTVRKVQPSPGWIAKMSAVQAAKVMPGKGE</sequence>
<feature type="compositionally biased region" description="Low complexity" evidence="6">
    <location>
        <begin position="461"/>
        <end position="471"/>
    </location>
</feature>
<feature type="compositionally biased region" description="Low complexity" evidence="6">
    <location>
        <begin position="184"/>
        <end position="195"/>
    </location>
</feature>
<feature type="region of interest" description="Disordered" evidence="6">
    <location>
        <begin position="509"/>
        <end position="572"/>
    </location>
</feature>
<evidence type="ECO:0000256" key="6">
    <source>
        <dbReference type="SAM" id="MobiDB-lite"/>
    </source>
</evidence>
<feature type="compositionally biased region" description="Polar residues" evidence="6">
    <location>
        <begin position="383"/>
        <end position="402"/>
    </location>
</feature>
<dbReference type="GO" id="GO:0046982">
    <property type="term" value="F:protein heterodimerization activity"/>
    <property type="evidence" value="ECO:0007669"/>
    <property type="project" value="InterPro"/>
</dbReference>
<dbReference type="GO" id="GO:0017025">
    <property type="term" value="F:TBP-class protein binding"/>
    <property type="evidence" value="ECO:0007669"/>
    <property type="project" value="TreeGrafter"/>
</dbReference>
<evidence type="ECO:0000256" key="3">
    <source>
        <dbReference type="ARBA" id="ARBA00023015"/>
    </source>
</evidence>
<dbReference type="GO" id="GO:0051123">
    <property type="term" value="P:RNA polymerase II preinitiation complex assembly"/>
    <property type="evidence" value="ECO:0007669"/>
    <property type="project" value="TreeGrafter"/>
</dbReference>
<feature type="domain" description="Transcription initiation factor TFIID subunit 12" evidence="7">
    <location>
        <begin position="639"/>
        <end position="713"/>
    </location>
</feature>
<evidence type="ECO:0000256" key="2">
    <source>
        <dbReference type="ARBA" id="ARBA00007530"/>
    </source>
</evidence>
<accession>A0A9N9VHC7</accession>
<protein>
    <recommendedName>
        <fullName evidence="7">Transcription initiation factor TFIID subunit 12 domain-containing protein</fullName>
    </recommendedName>
</protein>
<dbReference type="InterPro" id="IPR003228">
    <property type="entry name" value="TFIID_TAF12_dom"/>
</dbReference>
<feature type="region of interest" description="Disordered" evidence="6">
    <location>
        <begin position="1"/>
        <end position="48"/>
    </location>
</feature>
<feature type="region of interest" description="Disordered" evidence="6">
    <location>
        <begin position="92"/>
        <end position="233"/>
    </location>
</feature>
<feature type="compositionally biased region" description="Low complexity" evidence="6">
    <location>
        <begin position="7"/>
        <end position="33"/>
    </location>
</feature>
<dbReference type="InterPro" id="IPR037794">
    <property type="entry name" value="TAF12"/>
</dbReference>
<dbReference type="InterPro" id="IPR009072">
    <property type="entry name" value="Histone-fold"/>
</dbReference>
<name>A0A9N9VHC7_9HYPO</name>
<comment type="subcellular location">
    <subcellularLocation>
        <location evidence="1">Nucleus</location>
    </subcellularLocation>
</comment>
<dbReference type="Proteomes" id="UP000696573">
    <property type="component" value="Unassembled WGS sequence"/>
</dbReference>